<dbReference type="EMBL" id="JAPQKI010000009">
    <property type="protein sequence ID" value="KAJ5089853.1"/>
    <property type="molecule type" value="Genomic_DNA"/>
</dbReference>
<evidence type="ECO:0000256" key="7">
    <source>
        <dbReference type="ARBA" id="ARBA00023163"/>
    </source>
</evidence>
<evidence type="ECO:0000256" key="5">
    <source>
        <dbReference type="ARBA" id="ARBA00023015"/>
    </source>
</evidence>
<feature type="region of interest" description="Disordered" evidence="12">
    <location>
        <begin position="534"/>
        <end position="665"/>
    </location>
</feature>
<feature type="domain" description="MID" evidence="15">
    <location>
        <begin position="960"/>
        <end position="1126"/>
    </location>
</feature>
<dbReference type="PANTHER" id="PTHR48249:SF3">
    <property type="entry name" value="MEDIATOR OF RNA POLYMERASE II TRANSCRIPTION SUBUNIT 13"/>
    <property type="match status" value="1"/>
</dbReference>
<comment type="function">
    <text evidence="9 11">Component of the SRB8-11 complex. The SRB8-11 complex is a regulatory module of the Mediator complex which is itself involved in regulation of basal and activated RNA polymerase II-dependent transcription. The SRB8-11 complex may be involved in the transcriptional repression of a subset of genes regulated by Mediator. It may inhibit the association of the Mediator complex with RNA polymerase II to form the holoenzyme complex.</text>
</comment>
<comment type="subcellular location">
    <subcellularLocation>
        <location evidence="1 11">Nucleus</location>
    </subcellularLocation>
</comment>
<evidence type="ECO:0000259" key="15">
    <source>
        <dbReference type="Pfam" id="PF18296"/>
    </source>
</evidence>
<dbReference type="GO" id="GO:0045944">
    <property type="term" value="P:positive regulation of transcription by RNA polymerase II"/>
    <property type="evidence" value="ECO:0007669"/>
    <property type="project" value="TreeGrafter"/>
</dbReference>
<dbReference type="InterPro" id="IPR021643">
    <property type="entry name" value="Mediator_Med13_N"/>
</dbReference>
<evidence type="ECO:0000256" key="2">
    <source>
        <dbReference type="ARBA" id="ARBA00009354"/>
    </source>
</evidence>
<evidence type="ECO:0000313" key="17">
    <source>
        <dbReference type="Proteomes" id="UP001149074"/>
    </source>
</evidence>
<dbReference type="GO" id="GO:0016592">
    <property type="term" value="C:mediator complex"/>
    <property type="evidence" value="ECO:0007669"/>
    <property type="project" value="InterPro"/>
</dbReference>
<dbReference type="InterPro" id="IPR009401">
    <property type="entry name" value="Med13_C"/>
</dbReference>
<gene>
    <name evidence="16" type="ORF">N7532_008537</name>
</gene>
<evidence type="ECO:0000259" key="13">
    <source>
        <dbReference type="Pfam" id="PF06333"/>
    </source>
</evidence>
<keyword evidence="4 11" id="KW-0678">Repressor</keyword>
<feature type="compositionally biased region" description="Acidic residues" evidence="12">
    <location>
        <begin position="541"/>
        <end position="551"/>
    </location>
</feature>
<feature type="compositionally biased region" description="Low complexity" evidence="12">
    <location>
        <begin position="730"/>
        <end position="748"/>
    </location>
</feature>
<evidence type="ECO:0000256" key="3">
    <source>
        <dbReference type="ARBA" id="ARBA00019618"/>
    </source>
</evidence>
<evidence type="ECO:0000256" key="8">
    <source>
        <dbReference type="ARBA" id="ARBA00023242"/>
    </source>
</evidence>
<dbReference type="Pfam" id="PF11597">
    <property type="entry name" value="Med13_N"/>
    <property type="match status" value="1"/>
</dbReference>
<dbReference type="OrthoDB" id="103819at2759"/>
<feature type="region of interest" description="Disordered" evidence="12">
    <location>
        <begin position="131"/>
        <end position="155"/>
    </location>
</feature>
<sequence length="1456" mass="158722">MDFPGSATTNIHVIDGFSTIYWRIYTGEQLVANHPQDGPASGYTILKHLAHLKDLEARLRILNCLASCPRRLGLWVFSPTPGFESLNSLYVKEGETETSKILVDATTLKVSASGSVTSQELIKSLSAESQNPTGAQSFTQQRSQPAQNPTRRPEGYSSSAAIYASFVSAVTGAISLHLIRVHGALPLGSRTLFTAVNRPGYESPRIDNESVLSQSCLTSLNVQLNASGTLTISPLTISQPGITRLCSPLDDISNIFRVQPGSDLWLSPNGAIARLVTANIESPSIPSPGTSASGNNVARRRQWKLDVVQWLANFGLLIDSIDEEPWVEVEVWEPFFAKLAGEAWRQTDEAQSGIPLKRMLWPARFCFKRTGRSIRSSWPSKTSDDPLEFAERWFADASSLKLSQDLENIPTLETPQAKDHDMTSPTIDHMENTESLARIAQYPDLQATNLVYPTPPDGAVNVGINIANASEASPGDTGFNLSPTAAQEAKNSSNVEFSPNVEVGTGRYDASDDEDLFGDMNDKDFETKGITDADFSFFDDPAFDDMDEGAPNDEMAAEMPSDMKDSEGNERNGDVHQQPPVDDDLDAPQPAKTTENDVEPPKIEQIGPVDEATGSDQPMSSPQEPKSQTISPPLSPVEIKKILFSGSQEEESKQSNDTRSQQGHYQPVAFEKKIGDWDQKYGAAGKFWFSTGISLNTIDRGSNTIPTVGIPHRGRGGGLQTKPAAQSTLSSLENHSRSSSVSSSTSSDFSDEAPITNAPTPVATVIPSLKRKRIPSESDVQSVASPAKSSGAPEGTIGSKAENTTFLGNFLANFSDWVFIGYFSAIQIQQSPVLLRREDQIPIAQLLVDQITQSSLDYVLGDRVGLCDLESENLTLRACLEDANFLGDIAKLDLKGYTSLQENLSAATGLQSSKDSGKSSISKSVAPHVRIRRGKDYLEALPTSIAFWETFDLQPACGSKDISAYCIHPTAAAKAADEFMNRFGLLYQSCNFGSHVRGNQSTAFVDGLRTWDSENSNYNYMMQSLKVLCQDLGTELAQAPPSGDNCVVYIVNPFPHAAALVDICTAFWYLFQQLAADADRGQAQPINDVVLQIIPLEFILSEDSIVVPKQTDYLSLAFEVYSRCRPKDADSAFQCAPPVILAHSLPKSISFRLVPERASPLQDGRRLHLALSKSLDQRWVSAAWSDGTGTLQMVVSYCLKYRGKCVPRSSAEVRNEIWNTTKSIMEKAQARWKLILANTEPMEPDDVEGWTSLAEQQNKARSGSLELTIVTVSTMSDLALEPTVSPMTTSVLNHHFTSTPVSTPNPSVSIASPEQSGNAPTPGATYNAPTPTEPSLEPDSDVVLSDMSDESWTVILSHRLNNSPHVTDFRPALVSGYLLRRKGTIDGDGVYAMTVNLVYTPRAPPSHESILRDILGMYRDLSTLARVRGLRSVQSNTLPWHVATALRAQELLSYVL</sequence>
<feature type="domain" description="Mediator complex subunit Med13 C-terminal" evidence="13">
    <location>
        <begin position="1135"/>
        <end position="1445"/>
    </location>
</feature>
<dbReference type="InterPro" id="IPR051139">
    <property type="entry name" value="Mediator_complx_sub13"/>
</dbReference>
<feature type="compositionally biased region" description="Polar residues" evidence="12">
    <location>
        <begin position="778"/>
        <end position="788"/>
    </location>
</feature>
<keyword evidence="6 11" id="KW-0010">Activator</keyword>
<evidence type="ECO:0000256" key="11">
    <source>
        <dbReference type="RuleBase" id="RU364134"/>
    </source>
</evidence>
<feature type="region of interest" description="Disordered" evidence="12">
    <location>
        <begin position="486"/>
        <end position="508"/>
    </location>
</feature>
<evidence type="ECO:0000256" key="10">
    <source>
        <dbReference type="ARBA" id="ARBA00032008"/>
    </source>
</evidence>
<accession>A0A9W9EXJ8</accession>
<feature type="compositionally biased region" description="Basic and acidic residues" evidence="12">
    <location>
        <begin position="561"/>
        <end position="574"/>
    </location>
</feature>
<feature type="region of interest" description="Disordered" evidence="12">
    <location>
        <begin position="701"/>
        <end position="798"/>
    </location>
</feature>
<keyword evidence="7 11" id="KW-0804">Transcription</keyword>
<keyword evidence="5 11" id="KW-0805">Transcription regulation</keyword>
<dbReference type="InterPro" id="IPR041285">
    <property type="entry name" value="MID_MedPIWI"/>
</dbReference>
<feature type="compositionally biased region" description="Polar residues" evidence="12">
    <location>
        <begin position="1310"/>
        <end position="1319"/>
    </location>
</feature>
<feature type="compositionally biased region" description="Polar residues" evidence="12">
    <location>
        <begin position="486"/>
        <end position="497"/>
    </location>
</feature>
<evidence type="ECO:0000313" key="16">
    <source>
        <dbReference type="EMBL" id="KAJ5089853.1"/>
    </source>
</evidence>
<feature type="compositionally biased region" description="Low complexity" evidence="12">
    <location>
        <begin position="1297"/>
        <end position="1309"/>
    </location>
</feature>
<keyword evidence="8 11" id="KW-0539">Nucleus</keyword>
<evidence type="ECO:0000256" key="4">
    <source>
        <dbReference type="ARBA" id="ARBA00022491"/>
    </source>
</evidence>
<dbReference type="GO" id="GO:0003713">
    <property type="term" value="F:transcription coactivator activity"/>
    <property type="evidence" value="ECO:0007669"/>
    <property type="project" value="TreeGrafter"/>
</dbReference>
<comment type="similarity">
    <text evidence="2 11">Belongs to the Mediator complex subunit 13 family.</text>
</comment>
<name>A0A9W9EXJ8_9EURO</name>
<evidence type="ECO:0000256" key="1">
    <source>
        <dbReference type="ARBA" id="ARBA00004123"/>
    </source>
</evidence>
<reference evidence="16" key="2">
    <citation type="journal article" date="2023" name="IMA Fungus">
        <title>Comparative genomic study of the Penicillium genus elucidates a diverse pangenome and 15 lateral gene transfer events.</title>
        <authorList>
            <person name="Petersen C."/>
            <person name="Sorensen T."/>
            <person name="Nielsen M.R."/>
            <person name="Sondergaard T.E."/>
            <person name="Sorensen J.L."/>
            <person name="Fitzpatrick D.A."/>
            <person name="Frisvad J.C."/>
            <person name="Nielsen K.L."/>
        </authorList>
    </citation>
    <scope>NUCLEOTIDE SEQUENCE</scope>
    <source>
        <strain evidence="16">IBT 30761</strain>
    </source>
</reference>
<evidence type="ECO:0000256" key="12">
    <source>
        <dbReference type="SAM" id="MobiDB-lite"/>
    </source>
</evidence>
<dbReference type="Pfam" id="PF18296">
    <property type="entry name" value="MID_MedPIWI"/>
    <property type="match status" value="1"/>
</dbReference>
<protein>
    <recommendedName>
        <fullName evidence="3 11">Mediator of RNA polymerase II transcription subunit 13</fullName>
    </recommendedName>
    <alternativeName>
        <fullName evidence="10 11">Mediator complex subunit 13</fullName>
    </alternativeName>
</protein>
<feature type="region of interest" description="Disordered" evidence="12">
    <location>
        <begin position="1295"/>
        <end position="1340"/>
    </location>
</feature>
<comment type="subunit">
    <text evidence="11">Component of the SRB8-11 complex, which itself associates with the Mediator complex.</text>
</comment>
<feature type="domain" description="Mediator complex subunit Med13 N-terminal" evidence="14">
    <location>
        <begin position="1"/>
        <end position="370"/>
    </location>
</feature>
<evidence type="ECO:0000259" key="14">
    <source>
        <dbReference type="Pfam" id="PF11597"/>
    </source>
</evidence>
<keyword evidence="17" id="KW-1185">Reference proteome</keyword>
<feature type="compositionally biased region" description="Polar residues" evidence="12">
    <location>
        <begin position="614"/>
        <end position="632"/>
    </location>
</feature>
<comment type="caution">
    <text evidence="16">The sequence shown here is derived from an EMBL/GenBank/DDBJ whole genome shotgun (WGS) entry which is preliminary data.</text>
</comment>
<evidence type="ECO:0000256" key="6">
    <source>
        <dbReference type="ARBA" id="ARBA00023159"/>
    </source>
</evidence>
<dbReference type="Pfam" id="PF06333">
    <property type="entry name" value="Med13_C"/>
    <property type="match status" value="1"/>
</dbReference>
<dbReference type="RefSeq" id="XP_056471835.1">
    <property type="nucleotide sequence ID" value="XM_056621029.1"/>
</dbReference>
<proteinExistence type="inferred from homology"/>
<dbReference type="Proteomes" id="UP001149074">
    <property type="component" value="Unassembled WGS sequence"/>
</dbReference>
<evidence type="ECO:0000256" key="9">
    <source>
        <dbReference type="ARBA" id="ARBA00025661"/>
    </source>
</evidence>
<dbReference type="PANTHER" id="PTHR48249">
    <property type="entry name" value="MEDIATOR OF RNA POLYMERASE II TRANSCRIPTION SUBUNIT 13"/>
    <property type="match status" value="1"/>
</dbReference>
<dbReference type="GeneID" id="81360008"/>
<organism evidence="16 17">
    <name type="scientific">Penicillium argentinense</name>
    <dbReference type="NCBI Taxonomy" id="1131581"/>
    <lineage>
        <taxon>Eukaryota</taxon>
        <taxon>Fungi</taxon>
        <taxon>Dikarya</taxon>
        <taxon>Ascomycota</taxon>
        <taxon>Pezizomycotina</taxon>
        <taxon>Eurotiomycetes</taxon>
        <taxon>Eurotiomycetidae</taxon>
        <taxon>Eurotiales</taxon>
        <taxon>Aspergillaceae</taxon>
        <taxon>Penicillium</taxon>
    </lineage>
</organism>
<reference evidence="16" key="1">
    <citation type="submission" date="2022-11" db="EMBL/GenBank/DDBJ databases">
        <authorList>
            <person name="Petersen C."/>
        </authorList>
    </citation>
    <scope>NUCLEOTIDE SEQUENCE</scope>
    <source>
        <strain evidence="16">IBT 30761</strain>
    </source>
</reference>